<comment type="caution">
    <text evidence="12">The sequence shown here is derived from an EMBL/GenBank/DDBJ whole genome shotgun (WGS) entry which is preliminary data.</text>
</comment>
<sequence length="222" mass="25470">MVNLLRIHLDPIYNVTVAKDGAIALDILNSNTLFDLIILDIMLPFVNGWEICETVRTTQSTPILMLTARSEVSDRVRGLELGADDYLIKPFDFEELVARVKALIRRSELVGQEHSENQIITLYNQLLRIQVNSREVFISNQRVELTGKEFELLSKLASAPTRVFTRDVLLDHIWEDYESRDLRLVDTHIKNIRLKLKQVAPSMTFIQTVWGVGYRMSNGEDG</sequence>
<keyword evidence="5" id="KW-0010">Activator</keyword>
<comment type="function">
    <text evidence="6">Member of the two-component regulatory system HssS/HssR involved in intracellular heme homeostasis and tempering of staphylococcal virulence. Phosphorylated HssR binds to a direct repeat sequence within hrtAB promoter and activates the expression of hrtAB, an efflux pump, in response to extracellular heme, hemin, hemoglobin or blood.</text>
</comment>
<evidence type="ECO:0000256" key="6">
    <source>
        <dbReference type="ARBA" id="ARBA00037471"/>
    </source>
</evidence>
<feature type="domain" description="Response regulatory" evidence="10">
    <location>
        <begin position="1"/>
        <end position="104"/>
    </location>
</feature>
<dbReference type="Pfam" id="PF00486">
    <property type="entry name" value="Trans_reg_C"/>
    <property type="match status" value="1"/>
</dbReference>
<dbReference type="PANTHER" id="PTHR48111">
    <property type="entry name" value="REGULATOR OF RPOS"/>
    <property type="match status" value="1"/>
</dbReference>
<dbReference type="InterPro" id="IPR001789">
    <property type="entry name" value="Sig_transdc_resp-reg_receiver"/>
</dbReference>
<reference evidence="12" key="2">
    <citation type="submission" date="2020-02" db="EMBL/GenBank/DDBJ databases">
        <authorList>
            <person name="Studholme D.J."/>
        </authorList>
    </citation>
    <scope>NUCLEOTIDE SEQUENCE</scope>
    <source>
        <strain evidence="12">00238/432</strain>
    </source>
</reference>
<name>A0A8J4SGL3_9STRA</name>
<protein>
    <recommendedName>
        <fullName evidence="7">Heme response regulator HssR</fullName>
    </recommendedName>
</protein>
<evidence type="ECO:0000256" key="9">
    <source>
        <dbReference type="PROSITE-ProRule" id="PRU01091"/>
    </source>
</evidence>
<keyword evidence="8" id="KW-0597">Phosphoprotein</keyword>
<evidence type="ECO:0000256" key="8">
    <source>
        <dbReference type="PROSITE-ProRule" id="PRU00169"/>
    </source>
</evidence>
<dbReference type="GO" id="GO:0006355">
    <property type="term" value="P:regulation of DNA-templated transcription"/>
    <property type="evidence" value="ECO:0007669"/>
    <property type="project" value="InterPro"/>
</dbReference>
<accession>A0A8J4SGL3</accession>
<dbReference type="Gene3D" id="3.40.50.2300">
    <property type="match status" value="1"/>
</dbReference>
<dbReference type="PANTHER" id="PTHR48111:SF49">
    <property type="entry name" value="HEME RESPONSE REGULATOR HSSR"/>
    <property type="match status" value="1"/>
</dbReference>
<dbReference type="Pfam" id="PF00072">
    <property type="entry name" value="Response_reg"/>
    <property type="match status" value="1"/>
</dbReference>
<reference evidence="12" key="1">
    <citation type="journal article" date="2015" name="Genom Data">
        <title>Draft genome sequences of Phytophthora kernoviae and Phytophthora ramorum lineage EU2 from Scotland.</title>
        <authorList>
            <person name="Sambles C."/>
            <person name="Schlenzig A."/>
            <person name="O'Neill P."/>
            <person name="Grant M."/>
            <person name="Studholme D.J."/>
        </authorList>
    </citation>
    <scope>NUCLEOTIDE SEQUENCE</scope>
    <source>
        <strain evidence="12">00238/432</strain>
    </source>
</reference>
<gene>
    <name evidence="12" type="ORF">G195_001738</name>
</gene>
<feature type="DNA-binding region" description="OmpR/PhoB-type" evidence="9">
    <location>
        <begin position="117"/>
        <end position="218"/>
    </location>
</feature>
<evidence type="ECO:0000259" key="10">
    <source>
        <dbReference type="PROSITE" id="PS50110"/>
    </source>
</evidence>
<dbReference type="SMART" id="SM00448">
    <property type="entry name" value="REC"/>
    <property type="match status" value="1"/>
</dbReference>
<evidence type="ECO:0000256" key="3">
    <source>
        <dbReference type="ARBA" id="ARBA00023026"/>
    </source>
</evidence>
<dbReference type="GO" id="GO:0005829">
    <property type="term" value="C:cytosol"/>
    <property type="evidence" value="ECO:0007669"/>
    <property type="project" value="TreeGrafter"/>
</dbReference>
<dbReference type="InterPro" id="IPR036388">
    <property type="entry name" value="WH-like_DNA-bd_sf"/>
</dbReference>
<evidence type="ECO:0000256" key="4">
    <source>
        <dbReference type="ARBA" id="ARBA00023125"/>
    </source>
</evidence>
<keyword evidence="4 9" id="KW-0238">DNA-binding</keyword>
<evidence type="ECO:0000256" key="1">
    <source>
        <dbReference type="ARBA" id="ARBA00004496"/>
    </source>
</evidence>
<feature type="domain" description="OmpR/PhoB-type" evidence="11">
    <location>
        <begin position="117"/>
        <end position="218"/>
    </location>
</feature>
<proteinExistence type="predicted"/>
<evidence type="ECO:0000313" key="12">
    <source>
        <dbReference type="EMBL" id="KAF4324931.1"/>
    </source>
</evidence>
<evidence type="ECO:0000256" key="7">
    <source>
        <dbReference type="ARBA" id="ARBA00039976"/>
    </source>
</evidence>
<keyword evidence="3" id="KW-0843">Virulence</keyword>
<evidence type="ECO:0000256" key="2">
    <source>
        <dbReference type="ARBA" id="ARBA00022490"/>
    </source>
</evidence>
<dbReference type="SUPFAM" id="SSF52172">
    <property type="entry name" value="CheY-like"/>
    <property type="match status" value="1"/>
</dbReference>
<evidence type="ECO:0000259" key="11">
    <source>
        <dbReference type="PROSITE" id="PS51755"/>
    </source>
</evidence>
<feature type="modified residue" description="4-aspartylphosphate" evidence="8">
    <location>
        <position position="40"/>
    </location>
</feature>
<dbReference type="CDD" id="cd00383">
    <property type="entry name" value="trans_reg_C"/>
    <property type="match status" value="1"/>
</dbReference>
<dbReference type="Proteomes" id="UP000702964">
    <property type="component" value="Unassembled WGS sequence"/>
</dbReference>
<dbReference type="GO" id="GO:0032993">
    <property type="term" value="C:protein-DNA complex"/>
    <property type="evidence" value="ECO:0007669"/>
    <property type="project" value="TreeGrafter"/>
</dbReference>
<dbReference type="GO" id="GO:0000156">
    <property type="term" value="F:phosphorelay response regulator activity"/>
    <property type="evidence" value="ECO:0007669"/>
    <property type="project" value="TreeGrafter"/>
</dbReference>
<dbReference type="PROSITE" id="PS50110">
    <property type="entry name" value="RESPONSE_REGULATORY"/>
    <property type="match status" value="1"/>
</dbReference>
<dbReference type="Gene3D" id="6.10.250.690">
    <property type="match status" value="1"/>
</dbReference>
<keyword evidence="2" id="KW-0963">Cytoplasm</keyword>
<evidence type="ECO:0000256" key="5">
    <source>
        <dbReference type="ARBA" id="ARBA00023159"/>
    </source>
</evidence>
<dbReference type="InterPro" id="IPR039420">
    <property type="entry name" value="WalR-like"/>
</dbReference>
<dbReference type="InterPro" id="IPR011006">
    <property type="entry name" value="CheY-like_superfamily"/>
</dbReference>
<dbReference type="PROSITE" id="PS51755">
    <property type="entry name" value="OMPR_PHOB"/>
    <property type="match status" value="1"/>
</dbReference>
<dbReference type="InterPro" id="IPR001867">
    <property type="entry name" value="OmpR/PhoB-type_DNA-bd"/>
</dbReference>
<dbReference type="SMART" id="SM00862">
    <property type="entry name" value="Trans_reg_C"/>
    <property type="match status" value="1"/>
</dbReference>
<dbReference type="GO" id="GO:0000976">
    <property type="term" value="F:transcription cis-regulatory region binding"/>
    <property type="evidence" value="ECO:0007669"/>
    <property type="project" value="TreeGrafter"/>
</dbReference>
<comment type="subcellular location">
    <subcellularLocation>
        <location evidence="1">Cytoplasm</location>
    </subcellularLocation>
</comment>
<dbReference type="EMBL" id="AOFI03000011">
    <property type="protein sequence ID" value="KAF4324931.1"/>
    <property type="molecule type" value="Genomic_DNA"/>
</dbReference>
<organism evidence="12 13">
    <name type="scientific">Phytophthora kernoviae 00238/432</name>
    <dbReference type="NCBI Taxonomy" id="1284355"/>
    <lineage>
        <taxon>Eukaryota</taxon>
        <taxon>Sar</taxon>
        <taxon>Stramenopiles</taxon>
        <taxon>Oomycota</taxon>
        <taxon>Peronosporomycetes</taxon>
        <taxon>Peronosporales</taxon>
        <taxon>Peronosporaceae</taxon>
        <taxon>Phytophthora</taxon>
    </lineage>
</organism>
<dbReference type="AlphaFoldDB" id="A0A8J4SGL3"/>
<evidence type="ECO:0000313" key="13">
    <source>
        <dbReference type="Proteomes" id="UP000702964"/>
    </source>
</evidence>
<dbReference type="Gene3D" id="1.10.10.10">
    <property type="entry name" value="Winged helix-like DNA-binding domain superfamily/Winged helix DNA-binding domain"/>
    <property type="match status" value="1"/>
</dbReference>